<evidence type="ECO:0000313" key="1">
    <source>
        <dbReference type="EMBL" id="AAO73507.1"/>
    </source>
</evidence>
<feature type="non-terminal residue" evidence="1">
    <location>
        <position position="1"/>
    </location>
</feature>
<name>Q84DJ4_CAUVI</name>
<gene>
    <name evidence="1" type="primary">rsaA</name>
</gene>
<organism evidence="1">
    <name type="scientific">Caulobacter vibrioides</name>
    <name type="common">Caulobacter crescentus</name>
    <dbReference type="NCBI Taxonomy" id="155892"/>
    <lineage>
        <taxon>Bacteria</taxon>
        <taxon>Pseudomonadati</taxon>
        <taxon>Pseudomonadota</taxon>
        <taxon>Alphaproteobacteria</taxon>
        <taxon>Caulobacterales</taxon>
        <taxon>Caulobacteraceae</taxon>
        <taxon>Caulobacter</taxon>
    </lineage>
</organism>
<accession>Q84DJ4</accession>
<proteinExistence type="predicted"/>
<dbReference type="AlphaFoldDB" id="Q84DJ4"/>
<reference evidence="1" key="1">
    <citation type="journal article" date="2004" name="Can. J. Microbiol.">
        <title>Comparison of S-layer secretion genes in freshwater caulobacters.</title>
        <authorList>
            <person name="Iuga M."/>
            <person name="Awram P."/>
            <person name="Nomellini J.F."/>
            <person name="Smit J."/>
        </authorList>
    </citation>
    <scope>NUCLEOTIDE SEQUENCE</scope>
    <source>
        <strain evidence="1">FWC19</strain>
    </source>
</reference>
<sequence>TIRGGAGADTSVTAAAPTVQGVNAIQAGATIDISSAAVTSAAISVKGTAGIDTITVSNNALVTGNGGNDTFVIVLRQRQQATARSLTPTRATWSRPLGPHVRTVGLRLAGRPVQDFGRAHMILKPTRHVSDRWGRHVARLVQLPGRPCPKLSDAATTGNASHKVSWFVYGGDTYLVKMSTLAPPSKTARTIVVKLTGTTNDLTKATFDGAAHTLTLG</sequence>
<protein>
    <submittedName>
        <fullName evidence="1">RsaA</fullName>
    </submittedName>
</protein>
<dbReference type="EMBL" id="AY158233">
    <property type="protein sequence ID" value="AAO73507.1"/>
    <property type="molecule type" value="Genomic_DNA"/>
</dbReference>